<feature type="region of interest" description="Disordered" evidence="1">
    <location>
        <begin position="169"/>
        <end position="210"/>
    </location>
</feature>
<proteinExistence type="predicted"/>
<comment type="caution">
    <text evidence="3">The sequence shown here is derived from an EMBL/GenBank/DDBJ whole genome shotgun (WGS) entry which is preliminary data.</text>
</comment>
<dbReference type="Proteomes" id="UP001530377">
    <property type="component" value="Unassembled WGS sequence"/>
</dbReference>
<feature type="region of interest" description="Disordered" evidence="1">
    <location>
        <begin position="227"/>
        <end position="255"/>
    </location>
</feature>
<feature type="chain" id="PRO_5044885407" evidence="2">
    <location>
        <begin position="24"/>
        <end position="408"/>
    </location>
</feature>
<gene>
    <name evidence="3" type="ORF">ACHAXA_006349</name>
</gene>
<reference evidence="3 4" key="1">
    <citation type="submission" date="2024-10" db="EMBL/GenBank/DDBJ databases">
        <title>Updated reference genomes for cyclostephanoid diatoms.</title>
        <authorList>
            <person name="Roberts W.R."/>
            <person name="Alverson A.J."/>
        </authorList>
    </citation>
    <scope>NUCLEOTIDE SEQUENCE [LARGE SCALE GENOMIC DNA]</scope>
    <source>
        <strain evidence="3 4">AJA228-03</strain>
    </source>
</reference>
<name>A0ABD3RBQ4_9STRA</name>
<sequence length="408" mass="42871">MKVNLAIAAAATIVLSSISSTNANDVIEEIIEKESEIRSELSSLHIPSPVSSPANATPKSVNITTSLEGEHWEGQMVGAEYLANDESTPPLDPVEAEEGVVHHEKTKREKHHEAKSGKVQKAANATSTIMSLSPIPFAETTTTHNKTIAVTNGKAAKVKHAKEDAKVMSVASSTQSMPITETKASKAKPAEEDKEEFTSTMESSNSMPTTVAKTGKASKMMKDEDVASVPASSQSMPTTADKIGKSSKMTEDASVMTTKTTVDAKAGKMMKEAASSNMTTTYATEAIQVVVYTERPGDGNSTAAEAVVSSSETVPRVPDATSSGAITNDDGVKSKFEEEITEAMIGGEVAGMTTSTTTHGDRVDLKDKPRASVSALETNGVEHSYASRGTMVVISFCLVASSIAYATV</sequence>
<feature type="compositionally biased region" description="Polar residues" evidence="1">
    <location>
        <begin position="170"/>
        <end position="179"/>
    </location>
</feature>
<dbReference type="EMBL" id="JALLPB020000346">
    <property type="protein sequence ID" value="KAL3810209.1"/>
    <property type="molecule type" value="Genomic_DNA"/>
</dbReference>
<protein>
    <submittedName>
        <fullName evidence="3">Uncharacterized protein</fullName>
    </submittedName>
</protein>
<feature type="compositionally biased region" description="Basic and acidic residues" evidence="1">
    <location>
        <begin position="104"/>
        <end position="116"/>
    </location>
</feature>
<feature type="region of interest" description="Disordered" evidence="1">
    <location>
        <begin position="104"/>
        <end position="124"/>
    </location>
</feature>
<accession>A0ABD3RBQ4</accession>
<keyword evidence="2" id="KW-0732">Signal</keyword>
<evidence type="ECO:0000313" key="3">
    <source>
        <dbReference type="EMBL" id="KAL3810209.1"/>
    </source>
</evidence>
<feature type="signal peptide" evidence="2">
    <location>
        <begin position="1"/>
        <end position="23"/>
    </location>
</feature>
<feature type="region of interest" description="Disordered" evidence="1">
    <location>
        <begin position="301"/>
        <end position="329"/>
    </location>
</feature>
<evidence type="ECO:0000256" key="2">
    <source>
        <dbReference type="SAM" id="SignalP"/>
    </source>
</evidence>
<keyword evidence="4" id="KW-1185">Reference proteome</keyword>
<feature type="compositionally biased region" description="Polar residues" evidence="1">
    <location>
        <begin position="198"/>
        <end position="210"/>
    </location>
</feature>
<dbReference type="AlphaFoldDB" id="A0ABD3RBQ4"/>
<feature type="compositionally biased region" description="Low complexity" evidence="1">
    <location>
        <begin position="301"/>
        <end position="314"/>
    </location>
</feature>
<organism evidence="3 4">
    <name type="scientific">Cyclostephanos tholiformis</name>
    <dbReference type="NCBI Taxonomy" id="382380"/>
    <lineage>
        <taxon>Eukaryota</taxon>
        <taxon>Sar</taxon>
        <taxon>Stramenopiles</taxon>
        <taxon>Ochrophyta</taxon>
        <taxon>Bacillariophyta</taxon>
        <taxon>Coscinodiscophyceae</taxon>
        <taxon>Thalassiosirophycidae</taxon>
        <taxon>Stephanodiscales</taxon>
        <taxon>Stephanodiscaceae</taxon>
        <taxon>Cyclostephanos</taxon>
    </lineage>
</organism>
<evidence type="ECO:0000256" key="1">
    <source>
        <dbReference type="SAM" id="MobiDB-lite"/>
    </source>
</evidence>
<evidence type="ECO:0000313" key="4">
    <source>
        <dbReference type="Proteomes" id="UP001530377"/>
    </source>
</evidence>
<feature type="compositionally biased region" description="Basic and acidic residues" evidence="1">
    <location>
        <begin position="242"/>
        <end position="251"/>
    </location>
</feature>